<dbReference type="Proteomes" id="UP001497535">
    <property type="component" value="Unassembled WGS sequence"/>
</dbReference>
<reference evidence="1" key="1">
    <citation type="submission" date="2023-11" db="EMBL/GenBank/DDBJ databases">
        <authorList>
            <person name="Poullet M."/>
        </authorList>
    </citation>
    <scope>NUCLEOTIDE SEQUENCE</scope>
    <source>
        <strain evidence="1">E1834</strain>
    </source>
</reference>
<comment type="caution">
    <text evidence="1">The sequence shown here is derived from an EMBL/GenBank/DDBJ whole genome shotgun (WGS) entry which is preliminary data.</text>
</comment>
<gene>
    <name evidence="1" type="ORF">MENTE1834_LOCUS42077</name>
</gene>
<protein>
    <submittedName>
        <fullName evidence="1">Uncharacterized protein</fullName>
    </submittedName>
</protein>
<evidence type="ECO:0000313" key="1">
    <source>
        <dbReference type="EMBL" id="CAK5100505.1"/>
    </source>
</evidence>
<name>A0ACB1AV16_MELEN</name>
<proteinExistence type="predicted"/>
<keyword evidence="2" id="KW-1185">Reference proteome</keyword>
<dbReference type="EMBL" id="CAVMJV010000108">
    <property type="protein sequence ID" value="CAK5100505.1"/>
    <property type="molecule type" value="Genomic_DNA"/>
</dbReference>
<organism evidence="1 2">
    <name type="scientific">Meloidogyne enterolobii</name>
    <name type="common">Root-knot nematode worm</name>
    <name type="synonym">Meloidogyne mayaguensis</name>
    <dbReference type="NCBI Taxonomy" id="390850"/>
    <lineage>
        <taxon>Eukaryota</taxon>
        <taxon>Metazoa</taxon>
        <taxon>Ecdysozoa</taxon>
        <taxon>Nematoda</taxon>
        <taxon>Chromadorea</taxon>
        <taxon>Rhabditida</taxon>
        <taxon>Tylenchina</taxon>
        <taxon>Tylenchomorpha</taxon>
        <taxon>Tylenchoidea</taxon>
        <taxon>Meloidogynidae</taxon>
        <taxon>Meloidogyninae</taxon>
        <taxon>Meloidogyne</taxon>
    </lineage>
</organism>
<accession>A0ACB1AV16</accession>
<evidence type="ECO:0000313" key="2">
    <source>
        <dbReference type="Proteomes" id="UP001497535"/>
    </source>
</evidence>
<sequence length="137" mass="16243">MEYSHIEICLKFENPGNYFIIVFNHFDVGWFQFYVKIKKANEEKCVFKMFKKTNDLDKNILKDLRHRIGIHTTQTEMDDIENGLMNVYSGNLFDKHPETEFVASISPLLIDGSYEFYLDDDGITKERMKIVEPNFKN</sequence>